<feature type="region of interest" description="Disordered" evidence="1">
    <location>
        <begin position="28"/>
        <end position="66"/>
    </location>
</feature>
<protein>
    <submittedName>
        <fullName evidence="2">Uncharacterized protein</fullName>
    </submittedName>
</protein>
<dbReference type="Proteomes" id="UP001529510">
    <property type="component" value="Unassembled WGS sequence"/>
</dbReference>
<comment type="caution">
    <text evidence="2">The sequence shown here is derived from an EMBL/GenBank/DDBJ whole genome shotgun (WGS) entry which is preliminary data.</text>
</comment>
<dbReference type="EMBL" id="JAMKFB020000004">
    <property type="protein sequence ID" value="KAL0196123.1"/>
    <property type="molecule type" value="Genomic_DNA"/>
</dbReference>
<evidence type="ECO:0000313" key="2">
    <source>
        <dbReference type="EMBL" id="KAL0196123.1"/>
    </source>
</evidence>
<proteinExistence type="predicted"/>
<name>A0ABD0RCQ0_CIRMR</name>
<gene>
    <name evidence="2" type="ORF">M9458_009695</name>
</gene>
<dbReference type="AlphaFoldDB" id="A0ABD0RCQ0"/>
<sequence>LPRSSPAAGLTTVDPLPMREDACRLFRQSKTTQAITKTTHQPPLQSRSPSTCQQNPGHNEKPGISA</sequence>
<keyword evidence="3" id="KW-1185">Reference proteome</keyword>
<organism evidence="2 3">
    <name type="scientific">Cirrhinus mrigala</name>
    <name type="common">Mrigala</name>
    <dbReference type="NCBI Taxonomy" id="683832"/>
    <lineage>
        <taxon>Eukaryota</taxon>
        <taxon>Metazoa</taxon>
        <taxon>Chordata</taxon>
        <taxon>Craniata</taxon>
        <taxon>Vertebrata</taxon>
        <taxon>Euteleostomi</taxon>
        <taxon>Actinopterygii</taxon>
        <taxon>Neopterygii</taxon>
        <taxon>Teleostei</taxon>
        <taxon>Ostariophysi</taxon>
        <taxon>Cypriniformes</taxon>
        <taxon>Cyprinidae</taxon>
        <taxon>Labeoninae</taxon>
        <taxon>Labeonini</taxon>
        <taxon>Cirrhinus</taxon>
    </lineage>
</organism>
<evidence type="ECO:0000256" key="1">
    <source>
        <dbReference type="SAM" id="MobiDB-lite"/>
    </source>
</evidence>
<evidence type="ECO:0000313" key="3">
    <source>
        <dbReference type="Proteomes" id="UP001529510"/>
    </source>
</evidence>
<accession>A0ABD0RCQ0</accession>
<reference evidence="2 3" key="1">
    <citation type="submission" date="2024-05" db="EMBL/GenBank/DDBJ databases">
        <title>Genome sequencing and assembly of Indian major carp, Cirrhinus mrigala (Hamilton, 1822).</title>
        <authorList>
            <person name="Mohindra V."/>
            <person name="Chowdhury L.M."/>
            <person name="Lal K."/>
            <person name="Jena J.K."/>
        </authorList>
    </citation>
    <scope>NUCLEOTIDE SEQUENCE [LARGE SCALE GENOMIC DNA]</scope>
    <source>
        <strain evidence="2">CM1030</strain>
        <tissue evidence="2">Blood</tissue>
    </source>
</reference>
<feature type="non-terminal residue" evidence="2">
    <location>
        <position position="1"/>
    </location>
</feature>
<feature type="compositionally biased region" description="Polar residues" evidence="1">
    <location>
        <begin position="28"/>
        <end position="57"/>
    </location>
</feature>